<reference evidence="1" key="1">
    <citation type="submission" date="2022-10" db="EMBL/GenBank/DDBJ databases">
        <title>Genome sequences of endogenous nimaviruses in decapod crustaceans.</title>
        <authorList>
            <person name="Kawato S."/>
            <person name="Nozaki R."/>
            <person name="Kondo H."/>
            <person name="Hirono I."/>
        </authorList>
    </citation>
    <scope>NUCLEOTIDE SEQUENCE</scope>
    <source>
        <strain evidence="1">Ube2021</strain>
    </source>
</reference>
<sequence length="119" mass="14529">MALTKNLFHLIYGTVDLSKERESYLEQIERINYYMIKDGHKNKDTVERIDYYMIKDGHKNKDTVEFFMNRNDERIEKRIEKVKEYNKSIKDAYNFIKYTVEEMYNDGDEGIIYVEFKNI</sequence>
<evidence type="ECO:0000313" key="1">
    <source>
        <dbReference type="EMBL" id="BDT62964.1"/>
    </source>
</evidence>
<accession>A0A9C7CFQ9</accession>
<dbReference type="EMBL" id="LC738879">
    <property type="protein sequence ID" value="BDT62964.1"/>
    <property type="molecule type" value="Genomic_DNA"/>
</dbReference>
<organism evidence="1">
    <name type="scientific">Trachysalambria curvirostris majanivirus</name>
    <dbReference type="NCBI Taxonomy" id="2984281"/>
    <lineage>
        <taxon>Viruses</taxon>
        <taxon>Viruses incertae sedis</taxon>
        <taxon>Naldaviricetes</taxon>
        <taxon>Nimaviridae</taxon>
    </lineage>
</organism>
<name>A0A9C7CFQ9_9VIRU</name>
<proteinExistence type="predicted"/>
<protein>
    <submittedName>
        <fullName evidence="1">Uncharacterized protein</fullName>
    </submittedName>
</protein>